<keyword evidence="5" id="KW-0694">RNA-binding</keyword>
<dbReference type="InterPro" id="IPR005120">
    <property type="entry name" value="UPF3_dom"/>
</dbReference>
<evidence type="ECO:0000259" key="7">
    <source>
        <dbReference type="PROSITE" id="PS50102"/>
    </source>
</evidence>
<dbReference type="FunFam" id="3.30.70.330:FF:000637">
    <property type="entry name" value="Nonsense-mediated mRNA decay protein Upf3, putative"/>
    <property type="match status" value="1"/>
</dbReference>
<feature type="compositionally biased region" description="Low complexity" evidence="6">
    <location>
        <begin position="374"/>
        <end position="391"/>
    </location>
</feature>
<feature type="compositionally biased region" description="Low complexity" evidence="6">
    <location>
        <begin position="266"/>
        <end position="285"/>
    </location>
</feature>
<evidence type="ECO:0000256" key="6">
    <source>
        <dbReference type="SAM" id="MobiDB-lite"/>
    </source>
</evidence>
<dbReference type="FunFam" id="3.30.70.330:FF:000797">
    <property type="entry name" value="Nonsense-mediated mRNA decay protein Upf3, putative"/>
    <property type="match status" value="1"/>
</dbReference>
<feature type="region of interest" description="Disordered" evidence="6">
    <location>
        <begin position="174"/>
        <end position="416"/>
    </location>
</feature>
<protein>
    <recommendedName>
        <fullName evidence="7">RRM domain-containing protein</fullName>
    </recommendedName>
</protein>
<accession>A0A2T5M3W4</accession>
<dbReference type="CDD" id="cd12455">
    <property type="entry name" value="RRM_like_Smg4_UPF3"/>
    <property type="match status" value="1"/>
</dbReference>
<evidence type="ECO:0000256" key="2">
    <source>
        <dbReference type="ARBA" id="ARBA00005991"/>
    </source>
</evidence>
<dbReference type="AlphaFoldDB" id="A0A2T5M3W4"/>
<dbReference type="RefSeq" id="XP_040754620.1">
    <property type="nucleotide sequence ID" value="XM_040894582.1"/>
</dbReference>
<feature type="domain" description="RRM" evidence="7">
    <location>
        <begin position="422"/>
        <end position="488"/>
    </location>
</feature>
<reference evidence="8 9" key="1">
    <citation type="journal article" date="2018" name="Proc. Natl. Acad. Sci. U.S.A.">
        <title>Linking secondary metabolites to gene clusters through genome sequencing of six diverse Aspergillus species.</title>
        <authorList>
            <person name="Kaerboelling I."/>
            <person name="Vesth T.C."/>
            <person name="Frisvad J.C."/>
            <person name="Nybo J.L."/>
            <person name="Theobald S."/>
            <person name="Kuo A."/>
            <person name="Bowyer P."/>
            <person name="Matsuda Y."/>
            <person name="Mondo S."/>
            <person name="Lyhne E.K."/>
            <person name="Kogle M.E."/>
            <person name="Clum A."/>
            <person name="Lipzen A."/>
            <person name="Salamov A."/>
            <person name="Ngan C.Y."/>
            <person name="Daum C."/>
            <person name="Chiniquy J."/>
            <person name="Barry K."/>
            <person name="LaButti K."/>
            <person name="Haridas S."/>
            <person name="Simmons B.A."/>
            <person name="Magnuson J.K."/>
            <person name="Mortensen U.H."/>
            <person name="Larsen T.O."/>
            <person name="Grigoriev I.V."/>
            <person name="Baker S.E."/>
            <person name="Andersen M.R."/>
        </authorList>
    </citation>
    <scope>NUCLEOTIDE SEQUENCE [LARGE SCALE GENOMIC DNA]</scope>
    <source>
        <strain evidence="8 9">IBT 24754</strain>
    </source>
</reference>
<dbReference type="PANTHER" id="PTHR13112:SF0">
    <property type="entry name" value="FI21285P1"/>
    <property type="match status" value="1"/>
</dbReference>
<dbReference type="Proteomes" id="UP000244073">
    <property type="component" value="Unassembled WGS sequence"/>
</dbReference>
<evidence type="ECO:0000313" key="8">
    <source>
        <dbReference type="EMBL" id="PTU23228.1"/>
    </source>
</evidence>
<comment type="similarity">
    <text evidence="2">Belongs to the RENT3 family.</text>
</comment>
<dbReference type="OrthoDB" id="18087at2759"/>
<feature type="compositionally biased region" description="Polar residues" evidence="6">
    <location>
        <begin position="362"/>
        <end position="373"/>
    </location>
</feature>
<dbReference type="InterPro" id="IPR035979">
    <property type="entry name" value="RBD_domain_sf"/>
</dbReference>
<gene>
    <name evidence="8" type="ORF">P175DRAFT_0454750</name>
</gene>
<feature type="compositionally biased region" description="Basic and acidic residues" evidence="6">
    <location>
        <begin position="200"/>
        <end position="265"/>
    </location>
</feature>
<dbReference type="Pfam" id="PF00076">
    <property type="entry name" value="RRM_1"/>
    <property type="match status" value="1"/>
</dbReference>
<comment type="caution">
    <text evidence="8">The sequence shown here is derived from an EMBL/GenBank/DDBJ whole genome shotgun (WGS) entry which is preliminary data.</text>
</comment>
<dbReference type="CDD" id="cd00590">
    <property type="entry name" value="RRM_SF"/>
    <property type="match status" value="1"/>
</dbReference>
<dbReference type="GO" id="GO:0005730">
    <property type="term" value="C:nucleolus"/>
    <property type="evidence" value="ECO:0007669"/>
    <property type="project" value="TreeGrafter"/>
</dbReference>
<name>A0A2T5M3W4_9EURO</name>
<dbReference type="SMART" id="SM00360">
    <property type="entry name" value="RRM"/>
    <property type="match status" value="1"/>
</dbReference>
<dbReference type="PROSITE" id="PS50102">
    <property type="entry name" value="RRM"/>
    <property type="match status" value="1"/>
</dbReference>
<dbReference type="SUPFAM" id="SSF54928">
    <property type="entry name" value="RNA-binding domain, RBD"/>
    <property type="match status" value="2"/>
</dbReference>
<feature type="compositionally biased region" description="Gly residues" evidence="6">
    <location>
        <begin position="526"/>
        <end position="537"/>
    </location>
</feature>
<proteinExistence type="inferred from homology"/>
<feature type="compositionally biased region" description="Basic and acidic residues" evidence="6">
    <location>
        <begin position="492"/>
        <end position="511"/>
    </location>
</feature>
<comment type="subcellular location">
    <subcellularLocation>
        <location evidence="1">Nucleus</location>
    </subcellularLocation>
</comment>
<evidence type="ECO:0000256" key="3">
    <source>
        <dbReference type="ARBA" id="ARBA00023161"/>
    </source>
</evidence>
<evidence type="ECO:0000256" key="5">
    <source>
        <dbReference type="PROSITE-ProRule" id="PRU00176"/>
    </source>
</evidence>
<keyword evidence="3" id="KW-0866">Nonsense-mediated mRNA decay</keyword>
<dbReference type="EMBL" id="MSFN02000002">
    <property type="protein sequence ID" value="PTU23228.1"/>
    <property type="molecule type" value="Genomic_DNA"/>
</dbReference>
<organism evidence="8 9">
    <name type="scientific">Aspergillus ochraceoroseus IBT 24754</name>
    <dbReference type="NCBI Taxonomy" id="1392256"/>
    <lineage>
        <taxon>Eukaryota</taxon>
        <taxon>Fungi</taxon>
        <taxon>Dikarya</taxon>
        <taxon>Ascomycota</taxon>
        <taxon>Pezizomycotina</taxon>
        <taxon>Eurotiomycetes</taxon>
        <taxon>Eurotiomycetidae</taxon>
        <taxon>Eurotiales</taxon>
        <taxon>Aspergillaceae</taxon>
        <taxon>Aspergillus</taxon>
        <taxon>Aspergillus subgen. Nidulantes</taxon>
    </lineage>
</organism>
<evidence type="ECO:0000313" key="9">
    <source>
        <dbReference type="Proteomes" id="UP000244073"/>
    </source>
</evidence>
<keyword evidence="4" id="KW-0539">Nucleus</keyword>
<dbReference type="InterPro" id="IPR039722">
    <property type="entry name" value="Upf3"/>
</dbReference>
<dbReference type="GO" id="GO:0000184">
    <property type="term" value="P:nuclear-transcribed mRNA catabolic process, nonsense-mediated decay"/>
    <property type="evidence" value="ECO:0007669"/>
    <property type="project" value="UniProtKB-KW"/>
</dbReference>
<dbReference type="GO" id="GO:0045727">
    <property type="term" value="P:positive regulation of translation"/>
    <property type="evidence" value="ECO:0007669"/>
    <property type="project" value="TreeGrafter"/>
</dbReference>
<dbReference type="GeneID" id="63811464"/>
<dbReference type="Gene3D" id="3.30.70.330">
    <property type="match status" value="2"/>
</dbReference>
<dbReference type="InterPro" id="IPR000504">
    <property type="entry name" value="RRM_dom"/>
</dbReference>
<dbReference type="VEuPathDB" id="FungiDB:P175DRAFT_0454750"/>
<dbReference type="GO" id="GO:0005737">
    <property type="term" value="C:cytoplasm"/>
    <property type="evidence" value="ECO:0007669"/>
    <property type="project" value="TreeGrafter"/>
</dbReference>
<feature type="region of interest" description="Disordered" evidence="6">
    <location>
        <begin position="15"/>
        <end position="36"/>
    </location>
</feature>
<feature type="region of interest" description="Disordered" evidence="6">
    <location>
        <begin position="492"/>
        <end position="571"/>
    </location>
</feature>
<dbReference type="Pfam" id="PF03467">
    <property type="entry name" value="Smg4_UPF3"/>
    <property type="match status" value="1"/>
</dbReference>
<dbReference type="InterPro" id="IPR012677">
    <property type="entry name" value="Nucleotide-bd_a/b_plait_sf"/>
</dbReference>
<evidence type="ECO:0000256" key="4">
    <source>
        <dbReference type="ARBA" id="ARBA00023242"/>
    </source>
</evidence>
<dbReference type="PANTHER" id="PTHR13112">
    <property type="entry name" value="UPF3 REGULATOR OF NONSENSE TRANSCRIPTS-LIKE PROTEIN"/>
    <property type="match status" value="1"/>
</dbReference>
<sequence>MTQILTKSTGGVLQIPAAATQKSAPPAPRKTSKPAAPRLKLLVRRLPPGLTQEEFETALGSEWKLGAGKVDWFQYKPGKISKDPAKPSRPARAYIHIASSDYAVPLADKVRDTSFLDSRSTSNDPVLLGPPTLEYAPYAKIPGSRVRKDARQGTIDQDPEFILFLESLTQPISKPAPVESAADGEEKKEIVTTTPLVQYIKEKKANKAKESSGKSSKHRSDKDGKSEKLQSKKLLQRPDKEGAHSASAEKGEKRSKTDKATKEAVKAANKAASAASKQVAKASGAQNSPREATQPAPERKRERGSVAAAARILQRDLGLTPSNSRRKGGKGTSGNGDGKGDQNTATPETSKKDPPAKPAKGGSQNAKSKQNNTSQPSEPSSAPRSEASTPAQGTSTSSKPPKSGRGKQASTAAGITPAPAATQAFLKHANPSQGVTELLLEAAFAQFGNVLKVEIDKKKGFGYIDFAEPDDLQKAIAASPVSVAQSQVVVLERKLNPGAEKGRGKGGRGEAKAANTSSETPNNRGGKSGDGGSGGNSSRGSRGSRGSKNKNSKGNGGGTNPNADNKSAENK</sequence>
<dbReference type="GO" id="GO:0003729">
    <property type="term" value="F:mRNA binding"/>
    <property type="evidence" value="ECO:0007669"/>
    <property type="project" value="TreeGrafter"/>
</dbReference>
<evidence type="ECO:0000256" key="1">
    <source>
        <dbReference type="ARBA" id="ARBA00004123"/>
    </source>
</evidence>